<sequence length="243" mass="27748">MKVFRKGRYRVRFSQDVADVSAAQRLRSRTFRGEQSGVDADDFDRSCTHVLIEEERTDTLVCCYRLMSFATGGDIQTSYSAQYYGLEALSVYPGAMVEMGRFCIAPSHRDPDILRIAWGAMVRYVDDHDVEMLFGCSSFPGVQEEAYMDAFDLLRERHLAPKRWLPRVKAPRIFPFGQRLKKPDLKKAMKGMPPLLRTYLLMGGWVSDHAVVDDDMNTLHVFTGLEIKGIPPMRQKLLRASAL</sequence>
<evidence type="ECO:0000256" key="6">
    <source>
        <dbReference type="ARBA" id="ARBA00038095"/>
    </source>
</evidence>
<evidence type="ECO:0000256" key="10">
    <source>
        <dbReference type="ARBA" id="ARBA00047785"/>
    </source>
</evidence>
<dbReference type="Pfam" id="PF13444">
    <property type="entry name" value="Acetyltransf_5"/>
    <property type="match status" value="1"/>
</dbReference>
<evidence type="ECO:0000256" key="1">
    <source>
        <dbReference type="ARBA" id="ARBA00005189"/>
    </source>
</evidence>
<dbReference type="GO" id="GO:0006629">
    <property type="term" value="P:lipid metabolic process"/>
    <property type="evidence" value="ECO:0007669"/>
    <property type="project" value="UniProtKB-KW"/>
</dbReference>
<gene>
    <name evidence="11" type="ORF">G8E03_07825</name>
</gene>
<comment type="catalytic activity">
    <reaction evidence="10">
        <text>a (3R)-hydroxyacyl-[ACP] + L-ornithine = a lyso-ornithine lipid + holo-[ACP] + H(+)</text>
        <dbReference type="Rhea" id="RHEA:20633"/>
        <dbReference type="Rhea" id="RHEA-COMP:9685"/>
        <dbReference type="Rhea" id="RHEA-COMP:9945"/>
        <dbReference type="ChEBI" id="CHEBI:15378"/>
        <dbReference type="ChEBI" id="CHEBI:46911"/>
        <dbReference type="ChEBI" id="CHEBI:64479"/>
        <dbReference type="ChEBI" id="CHEBI:78827"/>
        <dbReference type="ChEBI" id="CHEBI:138482"/>
        <dbReference type="EC" id="2.3.2.30"/>
    </reaction>
    <physiologicalReaction direction="left-to-right" evidence="10">
        <dbReference type="Rhea" id="RHEA:20634"/>
    </physiologicalReaction>
</comment>
<dbReference type="InterPro" id="IPR052351">
    <property type="entry name" value="Ornithine_N-alpha-AT"/>
</dbReference>
<dbReference type="EC" id="2.3.2.30" evidence="7"/>
<name>A0A6G7VKQ9_9RHOB</name>
<evidence type="ECO:0000256" key="3">
    <source>
        <dbReference type="ARBA" id="ARBA00022679"/>
    </source>
</evidence>
<proteinExistence type="inferred from homology"/>
<dbReference type="EMBL" id="CP049811">
    <property type="protein sequence ID" value="QIK40683.1"/>
    <property type="molecule type" value="Genomic_DNA"/>
</dbReference>
<keyword evidence="5" id="KW-0012">Acyltransferase</keyword>
<keyword evidence="4" id="KW-0443">Lipid metabolism</keyword>
<evidence type="ECO:0000256" key="2">
    <source>
        <dbReference type="ARBA" id="ARBA00022516"/>
    </source>
</evidence>
<comment type="similarity">
    <text evidence="6">Belongs to the acetyltransferase family. OlsB subfamily.</text>
</comment>
<evidence type="ECO:0000313" key="11">
    <source>
        <dbReference type="EMBL" id="QIK40683.1"/>
    </source>
</evidence>
<dbReference type="GO" id="GO:0043810">
    <property type="term" value="F:ornithine-acyl [acyl carrier protein] N-acyltransferase activity"/>
    <property type="evidence" value="ECO:0007669"/>
    <property type="project" value="UniProtKB-EC"/>
</dbReference>
<evidence type="ECO:0000256" key="4">
    <source>
        <dbReference type="ARBA" id="ARBA00023098"/>
    </source>
</evidence>
<keyword evidence="2" id="KW-0444">Lipid biosynthesis</keyword>
<keyword evidence="3 11" id="KW-0808">Transferase</keyword>
<keyword evidence="12" id="KW-1185">Reference proteome</keyword>
<dbReference type="Proteomes" id="UP000500791">
    <property type="component" value="Chromosome"/>
</dbReference>
<protein>
    <recommendedName>
        <fullName evidence="8">L-ornithine N(alpha)-acyltransferase</fullName>
        <ecNumber evidence="7">2.3.2.30</ecNumber>
    </recommendedName>
</protein>
<reference evidence="11 12" key="1">
    <citation type="submission" date="2020-03" db="EMBL/GenBank/DDBJ databases">
        <title>Complete genome sequence of Monaibacterium sp. ALG8 with diverse plasmids.</title>
        <authorList>
            <person name="Sun C."/>
        </authorList>
    </citation>
    <scope>NUCLEOTIDE SEQUENCE [LARGE SCALE GENOMIC DNA]</scope>
    <source>
        <strain evidence="11 12">ALG8</strain>
    </source>
</reference>
<dbReference type="SUPFAM" id="SSF55729">
    <property type="entry name" value="Acyl-CoA N-acyltransferases (Nat)"/>
    <property type="match status" value="1"/>
</dbReference>
<accession>A0A6G7VKQ9</accession>
<comment type="pathway">
    <text evidence="1">Lipid metabolism.</text>
</comment>
<evidence type="ECO:0000256" key="8">
    <source>
        <dbReference type="ARBA" id="ARBA00039866"/>
    </source>
</evidence>
<evidence type="ECO:0000256" key="7">
    <source>
        <dbReference type="ARBA" id="ARBA00039058"/>
    </source>
</evidence>
<organism evidence="11 12">
    <name type="scientific">Pontivivens nitratireducens</name>
    <dbReference type="NCBI Taxonomy" id="2758038"/>
    <lineage>
        <taxon>Bacteria</taxon>
        <taxon>Pseudomonadati</taxon>
        <taxon>Pseudomonadota</taxon>
        <taxon>Alphaproteobacteria</taxon>
        <taxon>Rhodobacterales</taxon>
        <taxon>Paracoccaceae</taxon>
        <taxon>Pontivivens</taxon>
    </lineage>
</organism>
<dbReference type="AlphaFoldDB" id="A0A6G7VKQ9"/>
<dbReference type="RefSeq" id="WP_166190401.1">
    <property type="nucleotide sequence ID" value="NZ_CP049811.1"/>
</dbReference>
<dbReference type="KEGG" id="mon:G8E03_07825"/>
<evidence type="ECO:0000256" key="9">
    <source>
        <dbReference type="ARBA" id="ARBA00045724"/>
    </source>
</evidence>
<dbReference type="InterPro" id="IPR016181">
    <property type="entry name" value="Acyl_CoA_acyltransferase"/>
</dbReference>
<dbReference type="PANTHER" id="PTHR37323">
    <property type="entry name" value="GCN5-RELATED N-ACETYLTRANSFERASE"/>
    <property type="match status" value="1"/>
</dbReference>
<comment type="function">
    <text evidence="9">Catalyzes the first step in the biosynthesis of ornithine lipids, which are phosphorus-free membrane lipids. Catalyzes the 3-hydroxyacyl-acyl carrier protein-dependent acylation of ornithine to form lyso-ornithine lipid (LOL).</text>
</comment>
<dbReference type="PANTHER" id="PTHR37323:SF1">
    <property type="entry name" value="L-ORNITHINE N(ALPHA)-ACYLTRANSFERASE"/>
    <property type="match status" value="1"/>
</dbReference>
<dbReference type="Gene3D" id="3.40.630.30">
    <property type="match status" value="1"/>
</dbReference>
<evidence type="ECO:0000313" key="12">
    <source>
        <dbReference type="Proteomes" id="UP000500791"/>
    </source>
</evidence>
<evidence type="ECO:0000256" key="5">
    <source>
        <dbReference type="ARBA" id="ARBA00023315"/>
    </source>
</evidence>